<dbReference type="SUPFAM" id="SSF110857">
    <property type="entry name" value="Gamma-glutamyl cyclotransferase-like"/>
    <property type="match status" value="1"/>
</dbReference>
<keyword evidence="3" id="KW-1185">Reference proteome</keyword>
<dbReference type="CDD" id="cd06661">
    <property type="entry name" value="GGCT_like"/>
    <property type="match status" value="1"/>
</dbReference>
<dbReference type="OrthoDB" id="482277at2"/>
<name>A0A1H6WNE9_9BACT</name>
<dbReference type="Proteomes" id="UP000199532">
    <property type="component" value="Unassembled WGS sequence"/>
</dbReference>
<dbReference type="InterPro" id="IPR036568">
    <property type="entry name" value="GGCT-like_sf"/>
</dbReference>
<sequence length="137" mass="16160">MPANTEFLFTYGTLMRGFENPFARRLHSLSTFEGRGTFPGALYKISWYPGAIYKEKSDNQVHGEVYRLREKETLLKELDDYEDVFEDETKSLYLRKIISIHMQDGTQLLCWVYHYNQDVKSLEKIESGNFKDIITEN</sequence>
<evidence type="ECO:0000259" key="1">
    <source>
        <dbReference type="Pfam" id="PF06094"/>
    </source>
</evidence>
<reference evidence="2 3" key="1">
    <citation type="submission" date="2016-10" db="EMBL/GenBank/DDBJ databases">
        <authorList>
            <person name="de Groot N.N."/>
        </authorList>
    </citation>
    <scope>NUCLEOTIDE SEQUENCE [LARGE SCALE GENOMIC DNA]</scope>
    <source>
        <strain evidence="2 3">DSM 19938</strain>
    </source>
</reference>
<dbReference type="RefSeq" id="WP_090337333.1">
    <property type="nucleotide sequence ID" value="NZ_FNXY01000005.1"/>
</dbReference>
<evidence type="ECO:0000313" key="3">
    <source>
        <dbReference type="Proteomes" id="UP000199532"/>
    </source>
</evidence>
<dbReference type="EMBL" id="FNXY01000005">
    <property type="protein sequence ID" value="SEJ15707.1"/>
    <property type="molecule type" value="Genomic_DNA"/>
</dbReference>
<gene>
    <name evidence="2" type="ORF">SAMN04487995_3518</name>
</gene>
<accession>A0A1H6WNE9</accession>
<proteinExistence type="predicted"/>
<keyword evidence="2" id="KW-0808">Transferase</keyword>
<dbReference type="STRING" id="408657.SAMN04487995_3518"/>
<evidence type="ECO:0000313" key="2">
    <source>
        <dbReference type="EMBL" id="SEJ15707.1"/>
    </source>
</evidence>
<dbReference type="Pfam" id="PF06094">
    <property type="entry name" value="GGACT"/>
    <property type="match status" value="1"/>
</dbReference>
<organism evidence="2 3">
    <name type="scientific">Dyadobacter koreensis</name>
    <dbReference type="NCBI Taxonomy" id="408657"/>
    <lineage>
        <taxon>Bacteria</taxon>
        <taxon>Pseudomonadati</taxon>
        <taxon>Bacteroidota</taxon>
        <taxon>Cytophagia</taxon>
        <taxon>Cytophagales</taxon>
        <taxon>Spirosomataceae</taxon>
        <taxon>Dyadobacter</taxon>
    </lineage>
</organism>
<dbReference type="GO" id="GO:0016740">
    <property type="term" value="F:transferase activity"/>
    <property type="evidence" value="ECO:0007669"/>
    <property type="project" value="UniProtKB-KW"/>
</dbReference>
<dbReference type="AlphaFoldDB" id="A0A1H6WNE9"/>
<dbReference type="InterPro" id="IPR009288">
    <property type="entry name" value="AIG2-like_dom"/>
</dbReference>
<protein>
    <submittedName>
        <fullName evidence="2">Uncharacterized conserved protein YtfP, gamma-glutamylcyclotransferase (GGCT)/AIG2-like family</fullName>
    </submittedName>
</protein>
<feature type="domain" description="Gamma-glutamylcyclotransferase AIG2-like" evidence="1">
    <location>
        <begin position="8"/>
        <end position="131"/>
    </location>
</feature>
<dbReference type="InterPro" id="IPR013024">
    <property type="entry name" value="GGCT-like"/>
</dbReference>
<dbReference type="Gene3D" id="3.10.490.10">
    <property type="entry name" value="Gamma-glutamyl cyclotransferase-like"/>
    <property type="match status" value="1"/>
</dbReference>